<evidence type="ECO:0008006" key="3">
    <source>
        <dbReference type="Google" id="ProtNLM"/>
    </source>
</evidence>
<protein>
    <recommendedName>
        <fullName evidence="3">Sulfotransferase family protein</fullName>
    </recommendedName>
</protein>
<keyword evidence="2" id="KW-1185">Reference proteome</keyword>
<name>A0ABY2XAK3_9RHOB</name>
<dbReference type="InterPro" id="IPR027417">
    <property type="entry name" value="P-loop_NTPase"/>
</dbReference>
<dbReference type="Proteomes" id="UP001191082">
    <property type="component" value="Unassembled WGS sequence"/>
</dbReference>
<sequence>MARRLILHIGDCKTGSTVIQTMLARGDCAPRDARLFVPGNGVHGALPRSLGQRPAQYPARWRGMAKRLAEAEWDVAILSSELFEFSDPGKVARALRDHMGQWWDDLSVLVYVRPHAGRVLSQFCENIKLGHDTGTLDEFYRRFRRAGRLKYAERLDGWRAEFGDKLVVRPFVRDHLHQGDVRHDFAAQVFGADGYSLSDTGQDDNSALSIPDLALMRVLQRVMNEGDVPVDTHVSLGKQLGQFLRNNALPDPAPKLRLHRKIAEDIRTRCADDAVRMDAEWVGAPCFAPALDSIDSQPDAADLSPEAIFDPATLRRITLWAALLLRQAQADPEGFGRMVRGQGQAD</sequence>
<organism evidence="1 2">
    <name type="scientific">Arenibacterium halophilum</name>
    <dbReference type="NCBI Taxonomy" id="2583821"/>
    <lineage>
        <taxon>Bacteria</taxon>
        <taxon>Pseudomonadati</taxon>
        <taxon>Pseudomonadota</taxon>
        <taxon>Alphaproteobacteria</taxon>
        <taxon>Rhodobacterales</taxon>
        <taxon>Paracoccaceae</taxon>
        <taxon>Arenibacterium</taxon>
    </lineage>
</organism>
<comment type="caution">
    <text evidence="1">The sequence shown here is derived from an EMBL/GenBank/DDBJ whole genome shotgun (WGS) entry which is preliminary data.</text>
</comment>
<dbReference type="EMBL" id="VCPC01000002">
    <property type="protein sequence ID" value="TMV13391.1"/>
    <property type="molecule type" value="Genomic_DNA"/>
</dbReference>
<evidence type="ECO:0000313" key="1">
    <source>
        <dbReference type="EMBL" id="TMV13391.1"/>
    </source>
</evidence>
<proteinExistence type="predicted"/>
<gene>
    <name evidence="1" type="ORF">FGK64_11625</name>
</gene>
<dbReference type="SUPFAM" id="SSF52540">
    <property type="entry name" value="P-loop containing nucleoside triphosphate hydrolases"/>
    <property type="match status" value="1"/>
</dbReference>
<accession>A0ABY2XAK3</accession>
<evidence type="ECO:0000313" key="2">
    <source>
        <dbReference type="Proteomes" id="UP001191082"/>
    </source>
</evidence>
<reference evidence="1 2" key="1">
    <citation type="submission" date="2019-05" db="EMBL/GenBank/DDBJ databases">
        <title>Marivita sp. nov. isolated from sea sediment.</title>
        <authorList>
            <person name="Kim W."/>
        </authorList>
    </citation>
    <scope>NUCLEOTIDE SEQUENCE [LARGE SCALE GENOMIC DNA]</scope>
    <source>
        <strain evidence="1 2">CAU 1492</strain>
    </source>
</reference>
<dbReference type="RefSeq" id="WP_138863946.1">
    <property type="nucleotide sequence ID" value="NZ_VCPC01000002.1"/>
</dbReference>